<name>A0A6J7E725_9ZZZZ</name>
<dbReference type="InterPro" id="IPR011545">
    <property type="entry name" value="DEAD/DEAH_box_helicase_dom"/>
</dbReference>
<dbReference type="GO" id="GO:0003676">
    <property type="term" value="F:nucleic acid binding"/>
    <property type="evidence" value="ECO:0007669"/>
    <property type="project" value="InterPro"/>
</dbReference>
<dbReference type="PROSITE" id="PS51193">
    <property type="entry name" value="HELICASE_ATP_BIND_2"/>
    <property type="match status" value="1"/>
</dbReference>
<dbReference type="EMBL" id="CAFBLP010000024">
    <property type="protein sequence ID" value="CAB4877075.1"/>
    <property type="molecule type" value="Genomic_DNA"/>
</dbReference>
<dbReference type="SMART" id="SM00491">
    <property type="entry name" value="HELICc2"/>
    <property type="match status" value="1"/>
</dbReference>
<dbReference type="EC" id="5.6.2.3" evidence="5"/>
<dbReference type="InterPro" id="IPR027417">
    <property type="entry name" value="P-loop_NTPase"/>
</dbReference>
<dbReference type="Gene3D" id="3.40.50.300">
    <property type="entry name" value="P-loop containing nucleotide triphosphate hydrolases"/>
    <property type="match status" value="2"/>
</dbReference>
<dbReference type="InterPro" id="IPR006555">
    <property type="entry name" value="ATP-dep_Helicase_C"/>
</dbReference>
<keyword evidence="2" id="KW-0547">Nucleotide-binding</keyword>
<comment type="cofactor">
    <cofactor evidence="1">
        <name>[4Fe-4S] cluster</name>
        <dbReference type="ChEBI" id="CHEBI:49883"/>
    </cofactor>
</comment>
<keyword evidence="3" id="KW-0378">Hydrolase</keyword>
<protein>
    <recommendedName>
        <fullName evidence="5">DNA 5'-3' helicase</fullName>
        <ecNumber evidence="5">5.6.2.3</ecNumber>
    </recommendedName>
</protein>
<evidence type="ECO:0000256" key="4">
    <source>
        <dbReference type="ARBA" id="ARBA00022840"/>
    </source>
</evidence>
<evidence type="ECO:0000256" key="5">
    <source>
        <dbReference type="ARBA" id="ARBA00044969"/>
    </source>
</evidence>
<dbReference type="InterPro" id="IPR045028">
    <property type="entry name" value="DinG/Rad3-like"/>
</dbReference>
<dbReference type="Pfam" id="PF13307">
    <property type="entry name" value="Helicase_C_2"/>
    <property type="match status" value="1"/>
</dbReference>
<sequence>MKNKTASALASVTAALPAAEDRPGQRHMAEAVAAAIQSGRHLVVQAGTGTGKTMGYLVPAVLADKRIVVATATKALQDQLASKDLPFLAEHLDHPFEWAILKGRSNYICLQRVREVQAAGNGQLEMDELAPTVRVEVKRLSEWAGTTATGDMAELDWLPTDRAWQSVSVSSDECPGAARCPMGQPCFAEAARQRAANADVIVVNTHLYGLHVASGGVLLPEHDVVIIDEAHSLEDIMSDTVGVSIGSGRFTSLMLTLKRILDDPVLLGSVVDAGVALRESLVPHVGQRLPLPLPTAVTAALVNGRTRIDNAQSALRAIDTDVEDAKQRKLRAQTQAGRLIDHIDIAIGTHDGSVAFVSGAPDTPRLEIAPLDVGPTLRTGVWDKHTAVLTSATIPASLADRVGLPDGAVDTTDVGSPFEYERNAMLYCAIHLPEPRSPEFAAATHDELVALISAAGGRTLALFTSWKAMDAAAEAVRARIPFAVMTQRDLPKTALVKAFSNDENSCLFATAGFFQGVDIPGRTLSLVTIDRLPFPRPNDPLLAARRDLLGAKAFAQIDLPRAATLLAQATGRLIRTATDRGVVAVMDPRLGKAAYRWDIIKALPPMKRTRHRSEAEAFLREITQAGDTPDPAP</sequence>
<evidence type="ECO:0000259" key="7">
    <source>
        <dbReference type="PROSITE" id="PS51193"/>
    </source>
</evidence>
<keyword evidence="4" id="KW-0067">ATP-binding</keyword>
<dbReference type="PANTHER" id="PTHR11472:SF34">
    <property type="entry name" value="REGULATOR OF TELOMERE ELONGATION HELICASE 1"/>
    <property type="match status" value="1"/>
</dbReference>
<gene>
    <name evidence="8" type="ORF">UFOPK3376_01184</name>
</gene>
<evidence type="ECO:0000256" key="1">
    <source>
        <dbReference type="ARBA" id="ARBA00001966"/>
    </source>
</evidence>
<proteinExistence type="predicted"/>
<dbReference type="InterPro" id="IPR014013">
    <property type="entry name" value="Helic_SF1/SF2_ATP-bd_DinG/Rad3"/>
</dbReference>
<evidence type="ECO:0000256" key="3">
    <source>
        <dbReference type="ARBA" id="ARBA00022801"/>
    </source>
</evidence>
<dbReference type="InterPro" id="IPR014001">
    <property type="entry name" value="Helicase_ATP-bd"/>
</dbReference>
<feature type="domain" description="Helicase ATP-binding" evidence="7">
    <location>
        <begin position="11"/>
        <end position="289"/>
    </location>
</feature>
<dbReference type="GO" id="GO:0016818">
    <property type="term" value="F:hydrolase activity, acting on acid anhydrides, in phosphorus-containing anhydrides"/>
    <property type="evidence" value="ECO:0007669"/>
    <property type="project" value="InterPro"/>
</dbReference>
<dbReference type="GO" id="GO:0005524">
    <property type="term" value="F:ATP binding"/>
    <property type="evidence" value="ECO:0007669"/>
    <property type="project" value="UniProtKB-KW"/>
</dbReference>
<evidence type="ECO:0000256" key="6">
    <source>
        <dbReference type="ARBA" id="ARBA00048954"/>
    </source>
</evidence>
<organism evidence="8">
    <name type="scientific">freshwater metagenome</name>
    <dbReference type="NCBI Taxonomy" id="449393"/>
    <lineage>
        <taxon>unclassified sequences</taxon>
        <taxon>metagenomes</taxon>
        <taxon>ecological metagenomes</taxon>
    </lineage>
</organism>
<dbReference type="GO" id="GO:0006139">
    <property type="term" value="P:nucleobase-containing compound metabolic process"/>
    <property type="evidence" value="ECO:0007669"/>
    <property type="project" value="InterPro"/>
</dbReference>
<dbReference type="SMART" id="SM00487">
    <property type="entry name" value="DEXDc"/>
    <property type="match status" value="1"/>
</dbReference>
<evidence type="ECO:0000256" key="2">
    <source>
        <dbReference type="ARBA" id="ARBA00022741"/>
    </source>
</evidence>
<accession>A0A6J7E725</accession>
<evidence type="ECO:0000313" key="8">
    <source>
        <dbReference type="EMBL" id="CAB4877075.1"/>
    </source>
</evidence>
<reference evidence="8" key="1">
    <citation type="submission" date="2020-05" db="EMBL/GenBank/DDBJ databases">
        <authorList>
            <person name="Chiriac C."/>
            <person name="Salcher M."/>
            <person name="Ghai R."/>
            <person name="Kavagutti S V."/>
        </authorList>
    </citation>
    <scope>NUCLEOTIDE SEQUENCE</scope>
</reference>
<dbReference type="SUPFAM" id="SSF52540">
    <property type="entry name" value="P-loop containing nucleoside triphosphate hydrolases"/>
    <property type="match status" value="1"/>
</dbReference>
<dbReference type="AlphaFoldDB" id="A0A6J7E725"/>
<dbReference type="PANTHER" id="PTHR11472">
    <property type="entry name" value="DNA REPAIR DEAD HELICASE RAD3/XP-D SUBFAMILY MEMBER"/>
    <property type="match status" value="1"/>
</dbReference>
<comment type="catalytic activity">
    <reaction evidence="6">
        <text>ATP + H2O = ADP + phosphate + H(+)</text>
        <dbReference type="Rhea" id="RHEA:13065"/>
        <dbReference type="ChEBI" id="CHEBI:15377"/>
        <dbReference type="ChEBI" id="CHEBI:15378"/>
        <dbReference type="ChEBI" id="CHEBI:30616"/>
        <dbReference type="ChEBI" id="CHEBI:43474"/>
        <dbReference type="ChEBI" id="CHEBI:456216"/>
        <dbReference type="EC" id="5.6.2.3"/>
    </reaction>
</comment>
<dbReference type="Pfam" id="PF00270">
    <property type="entry name" value="DEAD"/>
    <property type="match status" value="1"/>
</dbReference>
<dbReference type="GO" id="GO:0043139">
    <property type="term" value="F:5'-3' DNA helicase activity"/>
    <property type="evidence" value="ECO:0007669"/>
    <property type="project" value="UniProtKB-EC"/>
</dbReference>